<dbReference type="PROSITE" id="PS50158">
    <property type="entry name" value="ZF_CCHC"/>
    <property type="match status" value="1"/>
</dbReference>
<organism evidence="5 6">
    <name type="scientific">Cajanus cajan</name>
    <name type="common">Pigeon pea</name>
    <name type="synonym">Cajanus indicus</name>
    <dbReference type="NCBI Taxonomy" id="3821"/>
    <lineage>
        <taxon>Eukaryota</taxon>
        <taxon>Viridiplantae</taxon>
        <taxon>Streptophyta</taxon>
        <taxon>Embryophyta</taxon>
        <taxon>Tracheophyta</taxon>
        <taxon>Spermatophyta</taxon>
        <taxon>Magnoliopsida</taxon>
        <taxon>eudicotyledons</taxon>
        <taxon>Gunneridae</taxon>
        <taxon>Pentapetalae</taxon>
        <taxon>rosids</taxon>
        <taxon>fabids</taxon>
        <taxon>Fabales</taxon>
        <taxon>Fabaceae</taxon>
        <taxon>Papilionoideae</taxon>
        <taxon>50 kb inversion clade</taxon>
        <taxon>NPAAA clade</taxon>
        <taxon>indigoferoid/millettioid clade</taxon>
        <taxon>Phaseoleae</taxon>
        <taxon>Cajanus</taxon>
    </lineage>
</organism>
<dbReference type="GO" id="GO:0008270">
    <property type="term" value="F:zinc ion binding"/>
    <property type="evidence" value="ECO:0007669"/>
    <property type="project" value="UniProtKB-KW"/>
</dbReference>
<feature type="domain" description="RNase H type-1" evidence="4">
    <location>
        <begin position="1194"/>
        <end position="1324"/>
    </location>
</feature>
<dbReference type="Gramene" id="C.cajan_39056.t">
    <property type="protein sequence ID" value="C.cajan_39056.t"/>
    <property type="gene ID" value="C.cajan_39056"/>
</dbReference>
<dbReference type="InterPro" id="IPR000477">
    <property type="entry name" value="RT_dom"/>
</dbReference>
<keyword evidence="1" id="KW-0862">Zinc</keyword>
<evidence type="ECO:0000259" key="2">
    <source>
        <dbReference type="PROSITE" id="PS50158"/>
    </source>
</evidence>
<dbReference type="CDD" id="cd01650">
    <property type="entry name" value="RT_nLTR_like"/>
    <property type="match status" value="1"/>
</dbReference>
<dbReference type="GO" id="GO:0003676">
    <property type="term" value="F:nucleic acid binding"/>
    <property type="evidence" value="ECO:0007669"/>
    <property type="project" value="InterPro"/>
</dbReference>
<dbReference type="InterPro" id="IPR036397">
    <property type="entry name" value="RNaseH_sf"/>
</dbReference>
<dbReference type="InterPro" id="IPR012337">
    <property type="entry name" value="RNaseH-like_sf"/>
</dbReference>
<dbReference type="SUPFAM" id="SSF56672">
    <property type="entry name" value="DNA/RNA polymerases"/>
    <property type="match status" value="1"/>
</dbReference>
<proteinExistence type="predicted"/>
<evidence type="ECO:0000259" key="4">
    <source>
        <dbReference type="PROSITE" id="PS50879"/>
    </source>
</evidence>
<dbReference type="Pfam" id="PF00078">
    <property type="entry name" value="RVT_1"/>
    <property type="match status" value="1"/>
</dbReference>
<dbReference type="InterPro" id="IPR002156">
    <property type="entry name" value="RNaseH_domain"/>
</dbReference>
<dbReference type="Pfam" id="PF13966">
    <property type="entry name" value="zf-RVT"/>
    <property type="match status" value="1"/>
</dbReference>
<dbReference type="InterPro" id="IPR025558">
    <property type="entry name" value="DUF4283"/>
</dbReference>
<evidence type="ECO:0000256" key="1">
    <source>
        <dbReference type="PROSITE-ProRule" id="PRU00047"/>
    </source>
</evidence>
<dbReference type="Pfam" id="PF03372">
    <property type="entry name" value="Exo_endo_phos"/>
    <property type="match status" value="1"/>
</dbReference>
<dbReference type="Gene3D" id="3.30.420.10">
    <property type="entry name" value="Ribonuclease H-like superfamily/Ribonuclease H"/>
    <property type="match status" value="1"/>
</dbReference>
<evidence type="ECO:0000313" key="6">
    <source>
        <dbReference type="Proteomes" id="UP000075243"/>
    </source>
</evidence>
<dbReference type="PANTHER" id="PTHR33116:SF75">
    <property type="entry name" value="RIBONUCLEASE H PROTEIN"/>
    <property type="match status" value="1"/>
</dbReference>
<dbReference type="InterPro" id="IPR005135">
    <property type="entry name" value="Endo/exonuclease/phosphatase"/>
</dbReference>
<gene>
    <name evidence="5" type="ORF">KK1_038215</name>
</gene>
<dbReference type="PROSITE" id="PS50879">
    <property type="entry name" value="RNASE_H_1"/>
    <property type="match status" value="1"/>
</dbReference>
<keyword evidence="6" id="KW-1185">Reference proteome</keyword>
<feature type="non-terminal residue" evidence="5">
    <location>
        <position position="1"/>
    </location>
</feature>
<dbReference type="InterPro" id="IPR043502">
    <property type="entry name" value="DNA/RNA_pol_sf"/>
</dbReference>
<dbReference type="SUPFAM" id="SSF53098">
    <property type="entry name" value="Ribonuclease H-like"/>
    <property type="match status" value="1"/>
</dbReference>
<dbReference type="InterPro" id="IPR001878">
    <property type="entry name" value="Znf_CCHC"/>
</dbReference>
<evidence type="ECO:0000259" key="3">
    <source>
        <dbReference type="PROSITE" id="PS50878"/>
    </source>
</evidence>
<protein>
    <submittedName>
        <fullName evidence="5">Ribonuclease H protein At1g65750 family</fullName>
    </submittedName>
</protein>
<dbReference type="Pfam" id="PF14111">
    <property type="entry name" value="DUF4283"/>
    <property type="match status" value="1"/>
</dbReference>
<feature type="domain" description="Reverse transcriptase" evidence="3">
    <location>
        <begin position="469"/>
        <end position="750"/>
    </location>
</feature>
<sequence length="1356" mass="154282">LSQEFFLVQFAAKEDYKHALFEGPWMIADHYIVVQRWRPFFTFTATQTRRIAAWIRIPGLPIELFNDRFLWRVGNKLGTMLKIDKLTSIQSRGRFARICVEIDLQKKLVSQINVLSHILRLEYEGLHSVCFTCGKYGHKQQSCQNQIQVQSVEHNVSTNPNMDVDDDTNNTMPTRRSQTYQEHMNSNQGTGCKSFIPLINDLIQEHDLSIVCLLETQVSSVRANQIIRRINMDSSVVVEGRGRAGGIWCIWNSTHWNLTVLEKSFQFIHFLVSGATQTWFLTVVYASPHSQIRVGLWKDLKRLAASMGAPWCVIGDFNAVLHDHERKGGVSTWLRGDQDFKNFVNELNLVDMGCKWLELGDRNTKYFHGTTLIRRRRNRVVTLQNDDGMWVTGKSNLEDMIKNFYKLLFTDPDATDIDKLACPISNLEIQNTLRKMGSLKAPGPDGLHVIFYQSQWNIIGQTLCELIHAIKASPSKVVEINNTLITLIPKTENVSSLKHMRPISLCNVSYKIITKILSNRLRQVMADLVCPNQCSFVPQRQASENIIITQEVIHSMKRKSGNKGWMAIKIDLEKAYDRLNWNFIRDTLTDIGLPQNFVELVWACISTPSSRVLWNGEALQEFHPSRGIRQGDPLSPYLFVLCMERLFHIIEVAVAQKLWKPICLSKQGPPLSHLAFADDLILFSEASLDQVEVIKACLELFCKSSGQKVSLEKTRIFFSKNVGWSVREEISSALGFQRTDNLGKYLGVPIQHDRVNRRLYSSIINKVNQRLSSWKAKTLSFAGRLTLTKFVLVTLPMYTMQTAFLPRKICDDIDKECRSFLWGHKGEQQRIHAVAWSVICKPKAEGGLGLRDSRKVNKALMMKNGWSLCTDQSKLWVQVIRGKYKCGSAHIPMVVKRPNSSNFWRGICDAWEDIQRNMAWNIGDGKLVSFWHDSWLPSRTKLVDKATQLVPANEITKSVAHYVSPGGNWDMDPIRGLLPNSAWNELVAYAPPSLAPDEDILVWGAASNGRFSLKSAYHSLRDTTDRIPLFQIICKWKGPERLRCFLWRVAHSSLCTNEWRAYRGLTQSGNCPVCNNESETIIHILRDCIEAKEIWRAMGTEGLLNEFFNLPLLTWLQENLTHVDPRWCLSFVIIMDSLWRARNTIVFQQGNFHKTRIVGEIKGRVDEMTKVFLKEVVSDRRQDALVSVGWNFPPEGILKLNCDGVVDGNSIAACGGVLRDSSGNFIFAFAGRLGTCSVVQAELWAIFHELRIFIERGLADPIIIESDSALAVKFLNEGCSRENPCYSLVNLIVNMTGDNLEVKCVHILREANQVADCLAKRGIDFLDGIQIFSSPPPWARAPLFADSSNVIFPRGF</sequence>
<dbReference type="InterPro" id="IPR044730">
    <property type="entry name" value="RNase_H-like_dom_plant"/>
</dbReference>
<dbReference type="SUPFAM" id="SSF56219">
    <property type="entry name" value="DNase I-like"/>
    <property type="match status" value="1"/>
</dbReference>
<evidence type="ECO:0000313" key="5">
    <source>
        <dbReference type="EMBL" id="KYP40438.1"/>
    </source>
</evidence>
<dbReference type="CDD" id="cd06222">
    <property type="entry name" value="RNase_H_like"/>
    <property type="match status" value="1"/>
</dbReference>
<dbReference type="InterPro" id="IPR036691">
    <property type="entry name" value="Endo/exonu/phosph_ase_sf"/>
</dbReference>
<dbReference type="PANTHER" id="PTHR33116">
    <property type="entry name" value="REVERSE TRANSCRIPTASE ZINC-BINDING DOMAIN-CONTAINING PROTEIN-RELATED-RELATED"/>
    <property type="match status" value="1"/>
</dbReference>
<dbReference type="InterPro" id="IPR026960">
    <property type="entry name" value="RVT-Znf"/>
</dbReference>
<reference evidence="5" key="1">
    <citation type="journal article" date="2012" name="Nat. Biotechnol.">
        <title>Draft genome sequence of pigeonpea (Cajanus cajan), an orphan legume crop of resource-poor farmers.</title>
        <authorList>
            <person name="Varshney R.K."/>
            <person name="Chen W."/>
            <person name="Li Y."/>
            <person name="Bharti A.K."/>
            <person name="Saxena R.K."/>
            <person name="Schlueter J.A."/>
            <person name="Donoghue M.T."/>
            <person name="Azam S."/>
            <person name="Fan G."/>
            <person name="Whaley A.M."/>
            <person name="Farmer A.D."/>
            <person name="Sheridan J."/>
            <person name="Iwata A."/>
            <person name="Tuteja R."/>
            <person name="Penmetsa R.V."/>
            <person name="Wu W."/>
            <person name="Upadhyaya H.D."/>
            <person name="Yang S.P."/>
            <person name="Shah T."/>
            <person name="Saxena K.B."/>
            <person name="Michael T."/>
            <person name="McCombie W.R."/>
            <person name="Yang B."/>
            <person name="Zhang G."/>
            <person name="Yang H."/>
            <person name="Wang J."/>
            <person name="Spillane C."/>
            <person name="Cook D.R."/>
            <person name="May G.D."/>
            <person name="Xu X."/>
            <person name="Jackson S.A."/>
        </authorList>
    </citation>
    <scope>NUCLEOTIDE SEQUENCE [LARGE SCALE GENOMIC DNA]</scope>
</reference>
<keyword evidence="1" id="KW-0863">Zinc-finger</keyword>
<dbReference type="OMA" id="HELRIFI"/>
<dbReference type="PROSITE" id="PS50878">
    <property type="entry name" value="RT_POL"/>
    <property type="match status" value="1"/>
</dbReference>
<dbReference type="Pfam" id="PF13456">
    <property type="entry name" value="RVT_3"/>
    <property type="match status" value="1"/>
</dbReference>
<dbReference type="EMBL" id="KQ483835">
    <property type="protein sequence ID" value="KYP40438.1"/>
    <property type="molecule type" value="Genomic_DNA"/>
</dbReference>
<dbReference type="GO" id="GO:0004523">
    <property type="term" value="F:RNA-DNA hybrid ribonuclease activity"/>
    <property type="evidence" value="ECO:0007669"/>
    <property type="project" value="InterPro"/>
</dbReference>
<dbReference type="Proteomes" id="UP000075243">
    <property type="component" value="Unassembled WGS sequence"/>
</dbReference>
<accession>A0A151RCT4</accession>
<name>A0A151RCT4_CAJCA</name>
<feature type="domain" description="CCHC-type" evidence="2">
    <location>
        <begin position="130"/>
        <end position="145"/>
    </location>
</feature>
<dbReference type="Gene3D" id="3.60.10.10">
    <property type="entry name" value="Endonuclease/exonuclease/phosphatase"/>
    <property type="match status" value="1"/>
</dbReference>
<keyword evidence="1" id="KW-0479">Metal-binding</keyword>